<dbReference type="FunFam" id="3.40.50.1380:FF:000003">
    <property type="entry name" value="Bifunctional purine biosynthesis protein"/>
    <property type="match status" value="1"/>
</dbReference>
<dbReference type="InterPro" id="IPR024051">
    <property type="entry name" value="AICAR_Tfase_dup_dom_sf"/>
</dbReference>
<dbReference type="AlphaFoldDB" id="A0A1E3I2J1"/>
<evidence type="ECO:0000256" key="1">
    <source>
        <dbReference type="ARBA" id="ARBA00004514"/>
    </source>
</evidence>
<comment type="pathway">
    <text evidence="3">Purine metabolism; IMP biosynthesis via de novo pathway; 5-formamido-1-(5-phospho-D-ribosyl)imidazole-4-carboxamide from 5-amino-1-(5-phospho-D-ribosyl)imidazole-4-carboxamide (10-formyl THF route): step 1/1.</text>
</comment>
<comment type="function">
    <text evidence="12">Bifunctional enzyme that catalyzes the last two steps of purine biosynthesis. Acts as a transformylase that incorporates a formyl group to the AMP analog AICAR (5-amino-1-(5-phospho-beta-D-ribosyl)imidazole-4-carboxamide) to produce the intermediate formyl-AICAR (FAICAR). Also catalyzes the cyclization of FAICAR to IMP.</text>
</comment>
<evidence type="ECO:0000256" key="11">
    <source>
        <dbReference type="ARBA" id="ARBA00050687"/>
    </source>
</evidence>
<evidence type="ECO:0000256" key="3">
    <source>
        <dbReference type="ARBA" id="ARBA00004954"/>
    </source>
</evidence>
<evidence type="ECO:0000256" key="2">
    <source>
        <dbReference type="ARBA" id="ARBA00004844"/>
    </source>
</evidence>
<dbReference type="OrthoDB" id="6017153at2759"/>
<dbReference type="CDD" id="cd01421">
    <property type="entry name" value="IMPCH"/>
    <property type="match status" value="1"/>
</dbReference>
<evidence type="ECO:0000256" key="4">
    <source>
        <dbReference type="ARBA" id="ARBA00007667"/>
    </source>
</evidence>
<dbReference type="InterPro" id="IPR002695">
    <property type="entry name" value="PurH-like"/>
</dbReference>
<dbReference type="Gene3D" id="3.40.50.1820">
    <property type="entry name" value="alpha/beta hydrolase"/>
    <property type="match status" value="1"/>
</dbReference>
<dbReference type="Gene3D" id="3.40.50.1380">
    <property type="entry name" value="Methylglyoxal synthase-like domain"/>
    <property type="match status" value="1"/>
</dbReference>
<dbReference type="SUPFAM" id="SSF53927">
    <property type="entry name" value="Cytidine deaminase-like"/>
    <property type="match status" value="1"/>
</dbReference>
<dbReference type="SUPFAM" id="SSF53474">
    <property type="entry name" value="alpha/beta-Hydrolases"/>
    <property type="match status" value="1"/>
</dbReference>
<dbReference type="Gene3D" id="1.10.287.440">
    <property type="match status" value="1"/>
</dbReference>
<dbReference type="GO" id="GO:0004643">
    <property type="term" value="F:phosphoribosylaminoimidazolecarboxamide formyltransferase activity"/>
    <property type="evidence" value="ECO:0007669"/>
    <property type="project" value="UniProtKB-EC"/>
</dbReference>
<dbReference type="PANTHER" id="PTHR11692:SF0">
    <property type="entry name" value="BIFUNCTIONAL PURINE BIOSYNTHESIS PROTEIN ATIC"/>
    <property type="match status" value="1"/>
</dbReference>
<evidence type="ECO:0000256" key="9">
    <source>
        <dbReference type="ARBA" id="ARBA00023268"/>
    </source>
</evidence>
<sequence>MPLQGITTCDRYLHGKEHPVVFTFHGDKQTPPSEKQQRVTELSDPMLKIAGKPFLTVYAQGVNSTDWNMTHIWKGAPYENKTMDDIAYVYDILHTISTTYTIDRSRLYACGKSNGGGFTALLACRPDTSALFAAFVPVSPALYQGVYSFHGCQEDRAVPILQVHGVEDDNTPFYGRKPEGGGYGPEPDVRLWRREWALRNECVGRWPGHYPEPAVKEIYEGVWEEVRDCPKGEVRALSVEGLGHSWPSTLGFDLAGSPNQTANFNLTTLLSVYDKTGLLPFAKGLKELGFRLLGSGGTAKMIREAGLEIEDVSNITKAPEMLGGRVKTLHPAVHGGILSRDIPSDLADLATNKISPITLVVCNLYPFVLQTQKPDCTLAGAIEEIDIGGVTLLRAAAKNHGRVSIISSPSDYETIIAELKEKKEVSAETRRGLALKAFEDTKSYDEAISDYFRKTYATPDVGEDSQAGAGVGYQRLGLRYGANPHQKPAQAFVENGELPIKVLSGSPGYINLLDALNSWALVKELAAGSNLPAAASFKHVSPAGAAVGIPLDERSAKVFGVDDLKELSPLACAYARARGADRMSSFGDFIALSHPVDTPTAKIISREVSDGVIAPGFEAEALEILKKKKGGKYCVLQMDSNYVPPEIETRQVYGISLQQKRNDCKIDESLFQNVVTKNKDLPQSALTDLVVATLALKYTQSNSVCYALNGTVIGLGAGQQSRIHCTRLAGDKADNWWLRHHPRVLALPFKKGTKRADKANAIDLYVTGEAFEAEGGERAQWESLFETTPEPLTKEEKVAHMKELKGVACASDAFFPFPDNVHRAKRSGATYLAAPGGSIMDAECIKAADESNLVFCHTNLRLFHH</sequence>
<dbReference type="FunFam" id="1.10.287.440:FF:000001">
    <property type="entry name" value="Bifunctional purine biosynthesis protein PURH"/>
    <property type="match status" value="1"/>
</dbReference>
<dbReference type="InterPro" id="IPR036914">
    <property type="entry name" value="MGS-like_dom_sf"/>
</dbReference>
<keyword evidence="8 14" id="KW-0378">Hydrolase</keyword>
<keyword evidence="7" id="KW-0658">Purine biosynthesis</keyword>
<comment type="catalytic activity">
    <reaction evidence="10">
        <text>(6R)-10-formyltetrahydrofolate + 5-amino-1-(5-phospho-beta-D-ribosyl)imidazole-4-carboxamide = 5-formamido-1-(5-phospho-D-ribosyl)imidazole-4-carboxamide + (6S)-5,6,7,8-tetrahydrofolate</text>
        <dbReference type="Rhea" id="RHEA:22192"/>
        <dbReference type="ChEBI" id="CHEBI:57453"/>
        <dbReference type="ChEBI" id="CHEBI:58467"/>
        <dbReference type="ChEBI" id="CHEBI:58475"/>
        <dbReference type="ChEBI" id="CHEBI:195366"/>
        <dbReference type="EC" id="2.1.2.3"/>
    </reaction>
</comment>
<dbReference type="NCBIfam" id="NF005492">
    <property type="entry name" value="PRK07106.1"/>
    <property type="match status" value="1"/>
</dbReference>
<evidence type="ECO:0000256" key="8">
    <source>
        <dbReference type="ARBA" id="ARBA00022801"/>
    </source>
</evidence>
<name>A0A1E3I2J1_9TREE</name>
<dbReference type="Pfam" id="PF01808">
    <property type="entry name" value="AICARFT_IMPCHas"/>
    <property type="match status" value="1"/>
</dbReference>
<proteinExistence type="inferred from homology"/>
<comment type="caution">
    <text evidence="14">The sequence shown here is derived from an EMBL/GenBank/DDBJ whole genome shotgun (WGS) entry which is preliminary data.</text>
</comment>
<dbReference type="InterPro" id="IPR011607">
    <property type="entry name" value="MGS-like_dom"/>
</dbReference>
<dbReference type="HAMAP" id="MF_00139">
    <property type="entry name" value="PurH"/>
    <property type="match status" value="1"/>
</dbReference>
<evidence type="ECO:0000256" key="10">
    <source>
        <dbReference type="ARBA" id="ARBA00050488"/>
    </source>
</evidence>
<dbReference type="SMART" id="SM00798">
    <property type="entry name" value="AICARFT_IMPCHas"/>
    <property type="match status" value="1"/>
</dbReference>
<dbReference type="GO" id="GO:0006189">
    <property type="term" value="P:'de novo' IMP biosynthetic process"/>
    <property type="evidence" value="ECO:0007669"/>
    <property type="project" value="UniProtKB-UniPathway"/>
</dbReference>
<dbReference type="GO" id="GO:0005829">
    <property type="term" value="C:cytosol"/>
    <property type="evidence" value="ECO:0007669"/>
    <property type="project" value="UniProtKB-SubCell"/>
</dbReference>
<comment type="pathway">
    <text evidence="2">Purine metabolism; IMP biosynthesis via de novo pathway; IMP from 5-formamido-1-(5-phospho-D-ribosyl)imidazole-4-carboxamide: step 1/1.</text>
</comment>
<protein>
    <submittedName>
        <fullName evidence="14">Phosphoribosylaminoimidazolecarboxamide formyltransferase/IMP cyclohydrolase</fullName>
    </submittedName>
</protein>
<dbReference type="SUPFAM" id="SSF52335">
    <property type="entry name" value="Methylglyoxal synthase-like"/>
    <property type="match status" value="1"/>
</dbReference>
<accession>A0A1E3I2J1</accession>
<dbReference type="STRING" id="1295533.A0A1E3I2J1"/>
<evidence type="ECO:0000313" key="14">
    <source>
        <dbReference type="EMBL" id="ODN82717.1"/>
    </source>
</evidence>
<keyword evidence="9" id="KW-0511">Multifunctional enzyme</keyword>
<dbReference type="InterPro" id="IPR029058">
    <property type="entry name" value="AB_hydrolase_fold"/>
</dbReference>
<dbReference type="PROSITE" id="PS51855">
    <property type="entry name" value="MGS"/>
    <property type="match status" value="1"/>
</dbReference>
<dbReference type="RefSeq" id="XP_018996717.1">
    <property type="nucleotide sequence ID" value="XM_019134290.1"/>
</dbReference>
<dbReference type="GO" id="GO:0003937">
    <property type="term" value="F:IMP cyclohydrolase activity"/>
    <property type="evidence" value="ECO:0007669"/>
    <property type="project" value="UniProtKB-EC"/>
</dbReference>
<evidence type="ECO:0000256" key="6">
    <source>
        <dbReference type="ARBA" id="ARBA00022679"/>
    </source>
</evidence>
<dbReference type="PANTHER" id="PTHR11692">
    <property type="entry name" value="BIFUNCTIONAL PURINE BIOSYNTHESIS PROTEIN PURH"/>
    <property type="match status" value="1"/>
</dbReference>
<dbReference type="EMBL" id="AWGJ01000002">
    <property type="protein sequence ID" value="ODN82717.1"/>
    <property type="molecule type" value="Genomic_DNA"/>
</dbReference>
<dbReference type="InterPro" id="IPR016193">
    <property type="entry name" value="Cytidine_deaminase-like"/>
</dbReference>
<evidence type="ECO:0000259" key="13">
    <source>
        <dbReference type="PROSITE" id="PS51855"/>
    </source>
</evidence>
<keyword evidence="15" id="KW-1185">Reference proteome</keyword>
<dbReference type="InterPro" id="IPR024050">
    <property type="entry name" value="AICAR_Tfase_insert_dom_sf"/>
</dbReference>
<keyword evidence="5" id="KW-0963">Cytoplasm</keyword>
<dbReference type="GeneID" id="30152313"/>
<comment type="catalytic activity">
    <reaction evidence="11">
        <text>IMP + H2O = 5-formamido-1-(5-phospho-D-ribosyl)imidazole-4-carboxamide</text>
        <dbReference type="Rhea" id="RHEA:18445"/>
        <dbReference type="ChEBI" id="CHEBI:15377"/>
        <dbReference type="ChEBI" id="CHEBI:58053"/>
        <dbReference type="ChEBI" id="CHEBI:58467"/>
        <dbReference type="EC" id="3.5.4.10"/>
    </reaction>
</comment>
<comment type="similarity">
    <text evidence="4">Belongs to the PurH family.</text>
</comment>
<dbReference type="UniPathway" id="UPA00074">
    <property type="reaction ID" value="UER00133"/>
</dbReference>
<dbReference type="Gene3D" id="3.40.140.20">
    <property type="match status" value="2"/>
</dbReference>
<organism evidence="14 15">
    <name type="scientific">Cryptococcus amylolentus CBS 6039</name>
    <dbReference type="NCBI Taxonomy" id="1295533"/>
    <lineage>
        <taxon>Eukaryota</taxon>
        <taxon>Fungi</taxon>
        <taxon>Dikarya</taxon>
        <taxon>Basidiomycota</taxon>
        <taxon>Agaricomycotina</taxon>
        <taxon>Tremellomycetes</taxon>
        <taxon>Tremellales</taxon>
        <taxon>Cryptococcaceae</taxon>
        <taxon>Cryptococcus</taxon>
    </lineage>
</organism>
<dbReference type="SMART" id="SM00851">
    <property type="entry name" value="MGS"/>
    <property type="match status" value="1"/>
</dbReference>
<dbReference type="Proteomes" id="UP000094065">
    <property type="component" value="Unassembled WGS sequence"/>
</dbReference>
<dbReference type="NCBIfam" id="TIGR00355">
    <property type="entry name" value="purH"/>
    <property type="match status" value="1"/>
</dbReference>
<evidence type="ECO:0000256" key="7">
    <source>
        <dbReference type="ARBA" id="ARBA00022755"/>
    </source>
</evidence>
<evidence type="ECO:0000256" key="12">
    <source>
        <dbReference type="ARBA" id="ARBA00054363"/>
    </source>
</evidence>
<reference evidence="14 15" key="1">
    <citation type="submission" date="2016-06" db="EMBL/GenBank/DDBJ databases">
        <title>Evolution of pathogenesis and genome organization in the Tremellales.</title>
        <authorList>
            <person name="Cuomo C."/>
            <person name="Litvintseva A."/>
            <person name="Heitman J."/>
            <person name="Chen Y."/>
            <person name="Sun S."/>
            <person name="Springer D."/>
            <person name="Dromer F."/>
            <person name="Young S."/>
            <person name="Zeng Q."/>
            <person name="Chapman S."/>
            <person name="Gujja S."/>
            <person name="Saif S."/>
            <person name="Birren B."/>
        </authorList>
    </citation>
    <scope>NUCLEOTIDE SEQUENCE [LARGE SCALE GENOMIC DNA]</scope>
    <source>
        <strain evidence="14 15">CBS 6039</strain>
    </source>
</reference>
<comment type="subcellular location">
    <subcellularLocation>
        <location evidence="1">Cytoplasm</location>
        <location evidence="1">Cytosol</location>
    </subcellularLocation>
</comment>
<feature type="domain" description="MGS-like" evidence="13">
    <location>
        <begin position="255"/>
        <end position="407"/>
    </location>
</feature>
<evidence type="ECO:0000313" key="15">
    <source>
        <dbReference type="Proteomes" id="UP000094065"/>
    </source>
</evidence>
<evidence type="ECO:0000256" key="5">
    <source>
        <dbReference type="ARBA" id="ARBA00022490"/>
    </source>
</evidence>
<dbReference type="Pfam" id="PF02142">
    <property type="entry name" value="MGS"/>
    <property type="match status" value="1"/>
</dbReference>
<dbReference type="FunFam" id="3.40.140.20:FF:000003">
    <property type="entry name" value="Bifunctional purine biosynthesis protein"/>
    <property type="match status" value="1"/>
</dbReference>
<gene>
    <name evidence="14" type="ORF">L202_01004</name>
</gene>
<keyword evidence="6 14" id="KW-0808">Transferase</keyword>